<dbReference type="Gene3D" id="1.10.3020.20">
    <property type="match status" value="1"/>
</dbReference>
<dbReference type="InterPro" id="IPR005674">
    <property type="entry name" value="CocE/Ser_esterase"/>
</dbReference>
<dbReference type="AlphaFoldDB" id="A0A8H5V1U5"/>
<evidence type="ECO:0000259" key="6">
    <source>
        <dbReference type="SMART" id="SM00939"/>
    </source>
</evidence>
<keyword evidence="8" id="KW-1185">Reference proteome</keyword>
<dbReference type="Pfam" id="PF01494">
    <property type="entry name" value="FAD_binding_3"/>
    <property type="match status" value="1"/>
</dbReference>
<dbReference type="Gene3D" id="2.60.120.260">
    <property type="entry name" value="Galactose-binding domain-like"/>
    <property type="match status" value="1"/>
</dbReference>
<protein>
    <submittedName>
        <fullName evidence="7">Acyl esterase</fullName>
    </submittedName>
</protein>
<reference evidence="7 8" key="1">
    <citation type="submission" date="2020-05" db="EMBL/GenBank/DDBJ databases">
        <title>Identification and distribution of gene clusters putatively required for synthesis of sphingolipid metabolism inhibitors in phylogenetically diverse species of the filamentous fungus Fusarium.</title>
        <authorList>
            <person name="Kim H.-S."/>
            <person name="Busman M."/>
            <person name="Brown D.W."/>
            <person name="Divon H."/>
            <person name="Uhlig S."/>
            <person name="Proctor R.H."/>
        </authorList>
    </citation>
    <scope>NUCLEOTIDE SEQUENCE [LARGE SCALE GENOMIC DNA]</scope>
    <source>
        <strain evidence="7 8">NRRL 25211</strain>
    </source>
</reference>
<dbReference type="InterPro" id="IPR002938">
    <property type="entry name" value="FAD-bd"/>
</dbReference>
<comment type="cofactor">
    <cofactor evidence="1">
        <name>FAD</name>
        <dbReference type="ChEBI" id="CHEBI:57692"/>
    </cofactor>
</comment>
<evidence type="ECO:0000256" key="4">
    <source>
        <dbReference type="ARBA" id="ARBA00022827"/>
    </source>
</evidence>
<dbReference type="GO" id="GO:0005739">
    <property type="term" value="C:mitochondrion"/>
    <property type="evidence" value="ECO:0007669"/>
    <property type="project" value="TreeGrafter"/>
</dbReference>
<keyword evidence="4" id="KW-0274">FAD</keyword>
<dbReference type="SUPFAM" id="SSF51905">
    <property type="entry name" value="FAD/NAD(P)-binding domain"/>
    <property type="match status" value="1"/>
</dbReference>
<dbReference type="SUPFAM" id="SSF49785">
    <property type="entry name" value="Galactose-binding domain-like"/>
    <property type="match status" value="1"/>
</dbReference>
<keyword evidence="3" id="KW-0378">Hydrolase</keyword>
<dbReference type="InterPro" id="IPR013736">
    <property type="entry name" value="Xaa-Pro_dipept_C"/>
</dbReference>
<evidence type="ECO:0000256" key="5">
    <source>
        <dbReference type="ARBA" id="ARBA00023002"/>
    </source>
</evidence>
<dbReference type="GO" id="GO:0071949">
    <property type="term" value="F:FAD binding"/>
    <property type="evidence" value="ECO:0007669"/>
    <property type="project" value="InterPro"/>
</dbReference>
<dbReference type="GO" id="GO:0016709">
    <property type="term" value="F:oxidoreductase activity, acting on paired donors, with incorporation or reduction of molecular oxygen, NAD(P)H as one donor, and incorporation of one atom of oxygen"/>
    <property type="evidence" value="ECO:0007669"/>
    <property type="project" value="UniProtKB-ARBA"/>
</dbReference>
<dbReference type="Gene3D" id="3.40.30.120">
    <property type="match status" value="1"/>
</dbReference>
<sequence length="1198" mass="132756">MTVTAQQLDETLSSANLAKDKFTPFDHSDIPFEEEEWPVIIIGSSMVGKTLGLLLGYHGIKSVSFDRHSKAGAHPRAAGLNFRTSEILRQLGLEDFTLEQSGKEFDLNAGMLIVEKLVGGRVIKHLQEHDPEHVKIFTPSNWVWISQRMFEPILGQNAEKFNSEQRHGHQVLLYEEQEDHVIVVVKDLNIGKIKKYKTPYVVACDGNRSPTRQNEGISWDGPGVLRNSLGVSFRSDLSPFIGKRMVHGVVYVANKDIGGGFRLENEGKQGIIMVNNVGSKTSFEPGTVTADDAKQYFYQLSGLTPDQVDPQIVSMNYWTMAAYTAGRFESRGGRVFLAGDSAHTMPPTGGLGGNTGIADAHNLAWKLAYVLSGKASHSLLATYNIERQPIDEFTVTQAYNRFQNRIAMQQPPASEAPDESIELGFRYPRGGAFVPEEKYSTPKELYDDPAFPSAVPGSRFPHSYLDDVASSGKRVSTIDLVKRNFVLVTIDPDSPWATAASKASIEIDVHTLNATSSPYRDIKGEVERKCRLKPGEAILVRPDGFIAWRGTRADNGHQQKLEDGLNVVLRNRVAIHTAKVDASEFSSERPSLYYSTTSIMSLKINGFNVDVTPVIAPGAKEAGPYDPLNPSVTVLPKGHKRTPANKAFEVDTIFEKDIVLPMRDGVKLYADVFRPKTDEKVPAVLIWSPYGKTGNGPHGLGMIPGRFGVGEDQVSGYEKFEGLDPAVWPARGYAIVNVDLRGSWDSEGIIPWVGNQDGQDGYDAIEHVAKLDWCTGKVALGGNSWLAMVQWQIASQQPPSLAAIAPWEANADFYRDTLARGGVPYPYNAMWKLLQDLMVGRNAAEAPISMLEKYPLFNDYWEDKNVKLEKIQVPTYVLASFSTALHTTGSIRGYHDISSKDKWLRIHAKQEWSDLYHPDSVDDLNKFYDYFVKGVQNDWPSTEKVRGSLVGFNLPNISNVPLESYPIPNTKHTKLYLGPGEKLETEPVKDSHTVSYDAAYVPKHPLEGGEEILFRYKFTKKTWLIGYSWLNVSISNDGDDEIDVFAQLGKQDASGTQLVNMNVPLKDLIPPVEKHTEAADTCFLKYLGPTGSLRGSHAVTKVPPKPGRFTGDWPEYTNTSRKAIPAGTVAKLEVPIWPTGIIFEEGEYLTLKVSGHYMSFMEFDFLYGAAHANKGRHTIHIGADSDSHLVVPLLDPLA</sequence>
<evidence type="ECO:0000256" key="1">
    <source>
        <dbReference type="ARBA" id="ARBA00001974"/>
    </source>
</evidence>
<gene>
    <name evidence="7" type="ORF">FPANT_857</name>
</gene>
<dbReference type="InterPro" id="IPR029058">
    <property type="entry name" value="AB_hydrolase_fold"/>
</dbReference>
<feature type="domain" description="Xaa-Pro dipeptidyl-peptidase C-terminal" evidence="6">
    <location>
        <begin position="925"/>
        <end position="1190"/>
    </location>
</feature>
<dbReference type="InterPro" id="IPR036188">
    <property type="entry name" value="FAD/NAD-bd_sf"/>
</dbReference>
<dbReference type="Pfam" id="PF02129">
    <property type="entry name" value="Peptidase_S15"/>
    <property type="match status" value="1"/>
</dbReference>
<dbReference type="Gene3D" id="3.50.50.60">
    <property type="entry name" value="FAD/NAD(P)-binding domain"/>
    <property type="match status" value="1"/>
</dbReference>
<evidence type="ECO:0000313" key="8">
    <source>
        <dbReference type="Proteomes" id="UP000544095"/>
    </source>
</evidence>
<comment type="caution">
    <text evidence="7">The sequence shown here is derived from an EMBL/GenBank/DDBJ whole genome shotgun (WGS) entry which is preliminary data.</text>
</comment>
<dbReference type="NCBIfam" id="TIGR00976">
    <property type="entry name" value="CocE_NonD"/>
    <property type="match status" value="1"/>
</dbReference>
<dbReference type="PANTHER" id="PTHR43004:SF19">
    <property type="entry name" value="BINDING MONOOXYGENASE, PUTATIVE (JCVI)-RELATED"/>
    <property type="match status" value="1"/>
</dbReference>
<name>A0A8H5V1U5_9HYPO</name>
<dbReference type="Gene3D" id="3.40.50.1820">
    <property type="entry name" value="alpha/beta hydrolase"/>
    <property type="match status" value="1"/>
</dbReference>
<dbReference type="GO" id="GO:0006744">
    <property type="term" value="P:ubiquinone biosynthetic process"/>
    <property type="evidence" value="ECO:0007669"/>
    <property type="project" value="TreeGrafter"/>
</dbReference>
<organism evidence="7 8">
    <name type="scientific">Fusarium pseudoanthophilum</name>
    <dbReference type="NCBI Taxonomy" id="48495"/>
    <lineage>
        <taxon>Eukaryota</taxon>
        <taxon>Fungi</taxon>
        <taxon>Dikarya</taxon>
        <taxon>Ascomycota</taxon>
        <taxon>Pezizomycotina</taxon>
        <taxon>Sordariomycetes</taxon>
        <taxon>Hypocreomycetidae</taxon>
        <taxon>Hypocreales</taxon>
        <taxon>Nectriaceae</taxon>
        <taxon>Fusarium</taxon>
        <taxon>Fusarium fujikuroi species complex</taxon>
    </lineage>
</organism>
<accession>A0A8H5V1U5</accession>
<proteinExistence type="predicted"/>
<dbReference type="PANTHER" id="PTHR43004">
    <property type="entry name" value="TRK SYSTEM POTASSIUM UPTAKE PROTEIN"/>
    <property type="match status" value="1"/>
</dbReference>
<keyword evidence="2" id="KW-0285">Flavoprotein</keyword>
<dbReference type="Proteomes" id="UP000544095">
    <property type="component" value="Unassembled WGS sequence"/>
</dbReference>
<evidence type="ECO:0000256" key="2">
    <source>
        <dbReference type="ARBA" id="ARBA00022630"/>
    </source>
</evidence>
<dbReference type="InterPro" id="IPR050641">
    <property type="entry name" value="RIFMO-like"/>
</dbReference>
<dbReference type="InterPro" id="IPR008979">
    <property type="entry name" value="Galactose-bd-like_sf"/>
</dbReference>
<dbReference type="GO" id="GO:0008239">
    <property type="term" value="F:dipeptidyl-peptidase activity"/>
    <property type="evidence" value="ECO:0007669"/>
    <property type="project" value="InterPro"/>
</dbReference>
<evidence type="ECO:0000256" key="3">
    <source>
        <dbReference type="ARBA" id="ARBA00022801"/>
    </source>
</evidence>
<dbReference type="Gene3D" id="3.30.9.10">
    <property type="entry name" value="D-Amino Acid Oxidase, subunit A, domain 2"/>
    <property type="match status" value="1"/>
</dbReference>
<dbReference type="Pfam" id="PF08530">
    <property type="entry name" value="PepX_C"/>
    <property type="match status" value="1"/>
</dbReference>
<keyword evidence="5" id="KW-0560">Oxidoreductase</keyword>
<dbReference type="InterPro" id="IPR000383">
    <property type="entry name" value="Xaa-Pro-like_dom"/>
</dbReference>
<dbReference type="Pfam" id="PF21274">
    <property type="entry name" value="Rng_hyd_C"/>
    <property type="match status" value="1"/>
</dbReference>
<evidence type="ECO:0000313" key="7">
    <source>
        <dbReference type="EMBL" id="KAF5607441.1"/>
    </source>
</evidence>
<dbReference type="SMART" id="SM00939">
    <property type="entry name" value="PepX_C"/>
    <property type="match status" value="1"/>
</dbReference>
<dbReference type="EMBL" id="JAAOAR010000041">
    <property type="protein sequence ID" value="KAF5607441.1"/>
    <property type="molecule type" value="Genomic_DNA"/>
</dbReference>
<dbReference type="SUPFAM" id="SSF53474">
    <property type="entry name" value="alpha/beta-Hydrolases"/>
    <property type="match status" value="1"/>
</dbReference>
<dbReference type="PRINTS" id="PR00420">
    <property type="entry name" value="RNGMNOXGNASE"/>
</dbReference>